<feature type="domain" description="C2H2-type" evidence="1">
    <location>
        <begin position="30"/>
        <end position="53"/>
    </location>
</feature>
<dbReference type="AlphaFoldDB" id="A0A1U7EU74"/>
<dbReference type="EMBL" id="CR936257">
    <property type="protein sequence ID" value="CAI48499.1"/>
    <property type="molecule type" value="Genomic_DNA"/>
</dbReference>
<dbReference type="RefSeq" id="WP_011322135.1">
    <property type="nucleotide sequence ID" value="NC_007426.1"/>
</dbReference>
<dbReference type="Proteomes" id="UP000002698">
    <property type="component" value="Chromosome"/>
</dbReference>
<dbReference type="SMART" id="SM00355">
    <property type="entry name" value="ZnF_C2H2"/>
    <property type="match status" value="2"/>
</dbReference>
<dbReference type="eggNOG" id="arCOG06400">
    <property type="taxonomic scope" value="Archaea"/>
</dbReference>
<sequence length="101" mass="11557">MWECAIDGCEYATDDVEDLLVHQAEAHGQHTCKVCGTTVPDGFFAIRHAFTEHSRAEYLRNYEADTDDIRHREKVAKEIQKQADIERVVDRIKSEPAEPQA</sequence>
<gene>
    <name evidence="2" type="ordered locus">NP_0816A</name>
</gene>
<dbReference type="OrthoDB" id="311125at2157"/>
<feature type="domain" description="C2H2-type" evidence="1">
    <location>
        <begin position="2"/>
        <end position="27"/>
    </location>
</feature>
<evidence type="ECO:0000313" key="2">
    <source>
        <dbReference type="EMBL" id="CAI48499.1"/>
    </source>
</evidence>
<dbReference type="InterPro" id="IPR055987">
    <property type="entry name" value="DUF7565"/>
</dbReference>
<dbReference type="InterPro" id="IPR013087">
    <property type="entry name" value="Znf_C2H2_type"/>
</dbReference>
<reference evidence="2 3" key="1">
    <citation type="journal article" date="2005" name="Genome Res.">
        <title>Living with two extremes: conclusions from the genome sequence of Natronomonas pharaonis.</title>
        <authorList>
            <person name="Falb M."/>
            <person name="Pfeiffer F."/>
            <person name="Palm P."/>
            <person name="Rodewald K."/>
            <person name="Hickmann V."/>
            <person name="Tittor J."/>
            <person name="Oesterhelt D."/>
        </authorList>
    </citation>
    <scope>NUCLEOTIDE SEQUENCE [LARGE SCALE GENOMIC DNA]</scope>
    <source>
        <strain evidence="3">ATCC 35678 / DSM 2160 / CIP 103997 / JCM 8858 / NBRC 14720 / NCIMB 2260 / Gabara</strain>
    </source>
</reference>
<evidence type="ECO:0000313" key="3">
    <source>
        <dbReference type="Proteomes" id="UP000002698"/>
    </source>
</evidence>
<protein>
    <submittedName>
        <fullName evidence="2">Small CPxCG-related zinc finger protein</fullName>
    </submittedName>
</protein>
<dbReference type="HOGENOM" id="CLU_164491_0_0_2"/>
<evidence type="ECO:0000259" key="1">
    <source>
        <dbReference type="SMART" id="SM00355"/>
    </source>
</evidence>
<accession>A0A1U7EU74</accession>
<keyword evidence="3" id="KW-1185">Reference proteome</keyword>
<name>A0A1U7EU74_NATPD</name>
<dbReference type="KEGG" id="nph:NP_0816A"/>
<dbReference type="GeneID" id="3700969"/>
<proteinExistence type="predicted"/>
<dbReference type="EnsemblBacteria" id="CAI48499">
    <property type="protein sequence ID" value="CAI48499"/>
    <property type="gene ID" value="NP_0816A"/>
</dbReference>
<dbReference type="Pfam" id="PF24446">
    <property type="entry name" value="DUF7565"/>
    <property type="match status" value="1"/>
</dbReference>
<organism evidence="2 3">
    <name type="scientific">Natronomonas pharaonis (strain ATCC 35678 / DSM 2160 / CIP 103997 / JCM 8858 / NBRC 14720 / NCIMB 2260 / Gabara)</name>
    <name type="common">Halobacterium pharaonis</name>
    <dbReference type="NCBI Taxonomy" id="348780"/>
    <lineage>
        <taxon>Archaea</taxon>
        <taxon>Methanobacteriati</taxon>
        <taxon>Methanobacteriota</taxon>
        <taxon>Stenosarchaea group</taxon>
        <taxon>Halobacteria</taxon>
        <taxon>Halobacteriales</taxon>
        <taxon>Natronomonadaceae</taxon>
        <taxon>Natronomonas</taxon>
    </lineage>
</organism>